<dbReference type="Gene3D" id="1.10.10.60">
    <property type="entry name" value="Homeodomain-like"/>
    <property type="match status" value="1"/>
</dbReference>
<keyword evidence="5" id="KW-0539">Nucleus</keyword>
<dbReference type="PANTHER" id="PTHR21654:SF66">
    <property type="entry name" value="TRIHELIX TRANSCRIPTION FACTOR GT-3B"/>
    <property type="match status" value="1"/>
</dbReference>
<feature type="domain" description="Myb-like" evidence="8">
    <location>
        <begin position="27"/>
        <end position="91"/>
    </location>
</feature>
<feature type="compositionally biased region" description="Basic and acidic residues" evidence="7">
    <location>
        <begin position="22"/>
        <end position="32"/>
    </location>
</feature>
<dbReference type="InterPro" id="IPR009057">
    <property type="entry name" value="Homeodomain-like_sf"/>
</dbReference>
<keyword evidence="3" id="KW-0238">DNA-binding</keyword>
<evidence type="ECO:0000256" key="1">
    <source>
        <dbReference type="ARBA" id="ARBA00004123"/>
    </source>
</evidence>
<name>A0A8N4I8C3_ELAGV</name>
<dbReference type="CDD" id="cd12203">
    <property type="entry name" value="GT1"/>
    <property type="match status" value="1"/>
</dbReference>
<proteinExistence type="predicted"/>
<dbReference type="GO" id="GO:0006355">
    <property type="term" value="P:regulation of DNA-templated transcription"/>
    <property type="evidence" value="ECO:0007669"/>
    <property type="project" value="UniProtKB-ARBA"/>
</dbReference>
<sequence length="256" mass="30656">MELHHHYNPYYLNVNPLPEGSGGERDRERDRFPQWSNAETKEFLAVRAELDRSFMETKRNKPLWEAISARLQQKGFTRTPEQCKSKWKNLVTRFKGIEAMEGEGSRQFPFHEEMRTIFSERMERLLVSNKDKGKGVQVQGEEWGEEEEEEGKKKRKVERIRRGFEEGVENAFKEFARRQLEIQARWIASAEAREAERRAKEEEWRRTMVALEEERKAMERTWREKEEERRAREEARAERRDALLTALLAKIEKEGL</sequence>
<dbReference type="PROSITE" id="PS50090">
    <property type="entry name" value="MYB_LIKE"/>
    <property type="match status" value="1"/>
</dbReference>
<feature type="region of interest" description="Disordered" evidence="7">
    <location>
        <begin position="14"/>
        <end position="33"/>
    </location>
</feature>
<keyword evidence="4" id="KW-0804">Transcription</keyword>
<accession>A0A8N4I8C3</accession>
<dbReference type="InterPro" id="IPR001005">
    <property type="entry name" value="SANT/Myb"/>
</dbReference>
<evidence type="ECO:0000256" key="4">
    <source>
        <dbReference type="ARBA" id="ARBA00023163"/>
    </source>
</evidence>
<protein>
    <submittedName>
        <fullName evidence="10">Trihelix transcription factor GT-3b-like</fullName>
    </submittedName>
</protein>
<dbReference type="GO" id="GO:0003677">
    <property type="term" value="F:DNA binding"/>
    <property type="evidence" value="ECO:0007669"/>
    <property type="project" value="UniProtKB-KW"/>
</dbReference>
<evidence type="ECO:0000259" key="8">
    <source>
        <dbReference type="PROSITE" id="PS50090"/>
    </source>
</evidence>
<evidence type="ECO:0000256" key="2">
    <source>
        <dbReference type="ARBA" id="ARBA00023015"/>
    </source>
</evidence>
<keyword evidence="2" id="KW-0805">Transcription regulation</keyword>
<comment type="subcellular location">
    <subcellularLocation>
        <location evidence="1">Nucleus</location>
    </subcellularLocation>
</comment>
<dbReference type="OrthoDB" id="691673at2759"/>
<evidence type="ECO:0000256" key="3">
    <source>
        <dbReference type="ARBA" id="ARBA00023125"/>
    </source>
</evidence>
<reference evidence="10" key="1">
    <citation type="submission" date="2025-08" db="UniProtKB">
        <authorList>
            <consortium name="RefSeq"/>
        </authorList>
    </citation>
    <scope>IDENTIFICATION</scope>
</reference>
<evidence type="ECO:0000313" key="10">
    <source>
        <dbReference type="RefSeq" id="XP_029120206.1"/>
    </source>
</evidence>
<dbReference type="SMART" id="SM00717">
    <property type="entry name" value="SANT"/>
    <property type="match status" value="1"/>
</dbReference>
<dbReference type="Pfam" id="PF13837">
    <property type="entry name" value="Myb_DNA-bind_4"/>
    <property type="match status" value="1"/>
</dbReference>
<dbReference type="AlphaFoldDB" id="A0A8N4I8C3"/>
<keyword evidence="6" id="KW-0175">Coiled coil</keyword>
<keyword evidence="9" id="KW-1185">Reference proteome</keyword>
<organism evidence="9 10">
    <name type="scientific">Elaeis guineensis var. tenera</name>
    <name type="common">Oil palm</name>
    <dbReference type="NCBI Taxonomy" id="51953"/>
    <lineage>
        <taxon>Eukaryota</taxon>
        <taxon>Viridiplantae</taxon>
        <taxon>Streptophyta</taxon>
        <taxon>Embryophyta</taxon>
        <taxon>Tracheophyta</taxon>
        <taxon>Spermatophyta</taxon>
        <taxon>Magnoliopsida</taxon>
        <taxon>Liliopsida</taxon>
        <taxon>Arecaceae</taxon>
        <taxon>Arecoideae</taxon>
        <taxon>Cocoseae</taxon>
        <taxon>Elaeidinae</taxon>
        <taxon>Elaeis</taxon>
    </lineage>
</organism>
<evidence type="ECO:0000256" key="7">
    <source>
        <dbReference type="SAM" id="MobiDB-lite"/>
    </source>
</evidence>
<evidence type="ECO:0000256" key="6">
    <source>
        <dbReference type="SAM" id="Coils"/>
    </source>
</evidence>
<gene>
    <name evidence="10" type="primary">LOC105044599</name>
</gene>
<dbReference type="Proteomes" id="UP000504607">
    <property type="component" value="Chromosome 5"/>
</dbReference>
<evidence type="ECO:0000313" key="9">
    <source>
        <dbReference type="Proteomes" id="UP000504607"/>
    </source>
</evidence>
<feature type="region of interest" description="Disordered" evidence="7">
    <location>
        <begin position="137"/>
        <end position="156"/>
    </location>
</feature>
<dbReference type="RefSeq" id="XP_029120206.1">
    <property type="nucleotide sequence ID" value="XM_029264373.1"/>
</dbReference>
<dbReference type="PANTHER" id="PTHR21654">
    <property type="entry name" value="FI21293P1"/>
    <property type="match status" value="1"/>
</dbReference>
<dbReference type="GO" id="GO:0005634">
    <property type="term" value="C:nucleus"/>
    <property type="evidence" value="ECO:0007669"/>
    <property type="project" value="UniProtKB-SubCell"/>
</dbReference>
<dbReference type="FunFam" id="1.10.10.60:FF:000032">
    <property type="entry name" value="Zinc finger and SCAN domain-containing 20"/>
    <property type="match status" value="1"/>
</dbReference>
<dbReference type="SUPFAM" id="SSF46689">
    <property type="entry name" value="Homeodomain-like"/>
    <property type="match status" value="1"/>
</dbReference>
<evidence type="ECO:0000256" key="5">
    <source>
        <dbReference type="ARBA" id="ARBA00023242"/>
    </source>
</evidence>
<feature type="coiled-coil region" evidence="6">
    <location>
        <begin position="201"/>
        <end position="245"/>
    </location>
</feature>
<dbReference type="InterPro" id="IPR044822">
    <property type="entry name" value="Myb_DNA-bind_4"/>
</dbReference>